<feature type="chain" id="PRO_5037988196" evidence="1">
    <location>
        <begin position="39"/>
        <end position="515"/>
    </location>
</feature>
<reference evidence="2" key="1">
    <citation type="submission" date="2020-11" db="EMBL/GenBank/DDBJ databases">
        <title>Novosphingobium aureum sp. nov., a marine bacterium isolated from sediment of a salt flat.</title>
        <authorList>
            <person name="Yoo Y."/>
            <person name="Kim J.-J."/>
        </authorList>
    </citation>
    <scope>NUCLEOTIDE SEQUENCE</scope>
    <source>
        <strain evidence="2">YJ-S2-02</strain>
    </source>
</reference>
<evidence type="ECO:0000313" key="2">
    <source>
        <dbReference type="EMBL" id="MBH0114531.1"/>
    </source>
</evidence>
<accession>A0A931HFR1</accession>
<dbReference type="RefSeq" id="WP_197166006.1">
    <property type="nucleotide sequence ID" value="NZ_JADZGI010000003.1"/>
</dbReference>
<comment type="caution">
    <text evidence="2">The sequence shown here is derived from an EMBL/GenBank/DDBJ whole genome shotgun (WGS) entry which is preliminary data.</text>
</comment>
<evidence type="ECO:0000313" key="3">
    <source>
        <dbReference type="Proteomes" id="UP000617634"/>
    </source>
</evidence>
<dbReference type="EMBL" id="JADZGI010000003">
    <property type="protein sequence ID" value="MBH0114531.1"/>
    <property type="molecule type" value="Genomic_DNA"/>
</dbReference>
<dbReference type="Pfam" id="PF00450">
    <property type="entry name" value="Peptidase_S10"/>
    <property type="match status" value="1"/>
</dbReference>
<evidence type="ECO:0000256" key="1">
    <source>
        <dbReference type="SAM" id="SignalP"/>
    </source>
</evidence>
<dbReference type="Gene3D" id="3.40.50.1820">
    <property type="entry name" value="alpha/beta hydrolase"/>
    <property type="match status" value="1"/>
</dbReference>
<proteinExistence type="predicted"/>
<dbReference type="AlphaFoldDB" id="A0A931HFR1"/>
<protein>
    <submittedName>
        <fullName evidence="2">Septum formation initiator</fullName>
    </submittedName>
</protein>
<name>A0A931HFR1_9SPHN</name>
<dbReference type="GO" id="GO:0006508">
    <property type="term" value="P:proteolysis"/>
    <property type="evidence" value="ECO:0007669"/>
    <property type="project" value="InterPro"/>
</dbReference>
<dbReference type="GO" id="GO:0004185">
    <property type="term" value="F:serine-type carboxypeptidase activity"/>
    <property type="evidence" value="ECO:0007669"/>
    <property type="project" value="InterPro"/>
</dbReference>
<dbReference type="Proteomes" id="UP000617634">
    <property type="component" value="Unassembled WGS sequence"/>
</dbReference>
<gene>
    <name evidence="2" type="ORF">I5E68_16410</name>
</gene>
<dbReference type="InterPro" id="IPR001563">
    <property type="entry name" value="Peptidase_S10"/>
</dbReference>
<keyword evidence="3" id="KW-1185">Reference proteome</keyword>
<keyword evidence="1" id="KW-0732">Signal</keyword>
<dbReference type="SUPFAM" id="SSF53474">
    <property type="entry name" value="alpha/beta-Hydrolases"/>
    <property type="match status" value="1"/>
</dbReference>
<feature type="signal peptide" evidence="1">
    <location>
        <begin position="1"/>
        <end position="38"/>
    </location>
</feature>
<dbReference type="InterPro" id="IPR029058">
    <property type="entry name" value="AB_hydrolase_fold"/>
</dbReference>
<sequence length="515" mass="54520">MTALTKPLLSGRTGDRIRGLAASAALALLAASAGPAQAGAHTPPAAQVLAERDMQAPAGRSGEKRDKGRLHAELGTFEVSAGEGAAPASAGYLSYARADEASAKRPVIFAFNGGPGASASFLHMGLLGPRLARVPQDPTAADQTSRGIVAGSAALYDLADVVFIDPPGTGFSQRPEGEAAAPYNTVAGDAAAVADLVAQWLEAHHRTDAPIYILGESYGTIRAVAMLDALAERGLDKQVHGVVLLGQALNMIETSQRPDNVVTYAVSLPTLSAIACYHGMLGQGCNAEAITAEAAQFARSEYLPALYRGRDLPEAERERLAARLEALTGIPASFYRAHDLRISKERFRVELLRGKGLVTGRYDARYTAPRPDEVTVMMPGDPSSPISTIFGKAMSDYLASDLQAPGAADYKVLARFEGGWTYGSADSPFADWPFMADVERHAADNACLRLFVGTGIYDTTTTIGAADYLFAQSSLPRERYVNARYVGGHVFYSDDGSRARFQSDLAAFLKADTCP</sequence>
<organism evidence="2 3">
    <name type="scientific">Novosphingobium aureum</name>
    <dbReference type="NCBI Taxonomy" id="2792964"/>
    <lineage>
        <taxon>Bacteria</taxon>
        <taxon>Pseudomonadati</taxon>
        <taxon>Pseudomonadota</taxon>
        <taxon>Alphaproteobacteria</taxon>
        <taxon>Sphingomonadales</taxon>
        <taxon>Sphingomonadaceae</taxon>
        <taxon>Novosphingobium</taxon>
    </lineage>
</organism>